<organism evidence="1 2">
    <name type="scientific">Puccinia sorghi</name>
    <dbReference type="NCBI Taxonomy" id="27349"/>
    <lineage>
        <taxon>Eukaryota</taxon>
        <taxon>Fungi</taxon>
        <taxon>Dikarya</taxon>
        <taxon>Basidiomycota</taxon>
        <taxon>Pucciniomycotina</taxon>
        <taxon>Pucciniomycetes</taxon>
        <taxon>Pucciniales</taxon>
        <taxon>Pucciniaceae</taxon>
        <taxon>Puccinia</taxon>
    </lineage>
</organism>
<proteinExistence type="predicted"/>
<evidence type="ECO:0000313" key="2">
    <source>
        <dbReference type="Proteomes" id="UP000037035"/>
    </source>
</evidence>
<name>A0A0L6VUG6_9BASI</name>
<sequence>MGVTTLPVTLFYFLNFTYKFLQYGAQIITKLYIMTWASNSAERRASFIGNFELLFLVGKMELLLVGTINVINYDATKAVQLNLLVVSCTFYPTNTCSSIATYLPSCHLHCHVDKTNLEESLLNLLFQGEMQMECLNLPVETNSCKTGSLGSQVDRVSTPFVPKKRLLVYSPTTIWSYQLAYLICTPNETIECVLLIMCCTTWLLLTYMGHISSSASADSTPPFFIYTPGPINKHLMTGDMRLLNLFNSNNWIKTTGDEFEFRQNRPEKIVLIPFNQCTRPIRGKLILYCVNSVTVRQKKKRKRRDEFNFQHYLHVLSKLIALSCGNLTARKPQLNHWSGNLNDIFGTTFCVMMCCLTVIESNIFIQEGRLRTTIMRINKLLYFFRCDSHHSMGSNNGDYDGIKSTNILTWKR</sequence>
<accession>A0A0L6VUG6</accession>
<dbReference type="EMBL" id="LAVV01000421">
    <property type="protein sequence ID" value="KNZ64368.1"/>
    <property type="molecule type" value="Genomic_DNA"/>
</dbReference>
<reference evidence="1 2" key="1">
    <citation type="submission" date="2015-08" db="EMBL/GenBank/DDBJ databases">
        <title>Next Generation Sequencing and Analysis of the Genome of Puccinia sorghi L Schw, the Causal Agent of Maize Common Rust.</title>
        <authorList>
            <person name="Rochi L."/>
            <person name="Burguener G."/>
            <person name="Darino M."/>
            <person name="Turjanski A."/>
            <person name="Kreff E."/>
            <person name="Dieguez M.J."/>
            <person name="Sacco F."/>
        </authorList>
    </citation>
    <scope>NUCLEOTIDE SEQUENCE [LARGE SCALE GENOMIC DNA]</scope>
    <source>
        <strain evidence="1 2">RO10H11247</strain>
    </source>
</reference>
<protein>
    <submittedName>
        <fullName evidence="1">Uncharacterized protein</fullName>
    </submittedName>
</protein>
<keyword evidence="2" id="KW-1185">Reference proteome</keyword>
<dbReference type="Proteomes" id="UP000037035">
    <property type="component" value="Unassembled WGS sequence"/>
</dbReference>
<dbReference type="AlphaFoldDB" id="A0A0L6VUG6"/>
<gene>
    <name evidence="1" type="ORF">VP01_1037g4</name>
</gene>
<evidence type="ECO:0000313" key="1">
    <source>
        <dbReference type="EMBL" id="KNZ64368.1"/>
    </source>
</evidence>
<comment type="caution">
    <text evidence="1">The sequence shown here is derived from an EMBL/GenBank/DDBJ whole genome shotgun (WGS) entry which is preliminary data.</text>
</comment>
<dbReference type="VEuPathDB" id="FungiDB:VP01_1037g4"/>